<dbReference type="Gene3D" id="3.40.109.10">
    <property type="entry name" value="NADH Oxidase"/>
    <property type="match status" value="1"/>
</dbReference>
<evidence type="ECO:0000256" key="4">
    <source>
        <dbReference type="ARBA" id="ARBA00023002"/>
    </source>
</evidence>
<protein>
    <submittedName>
        <fullName evidence="8">Nitroreductase</fullName>
    </submittedName>
</protein>
<comment type="similarity">
    <text evidence="1 5">Belongs to the flavin oxidoreductase frp family.</text>
</comment>
<evidence type="ECO:0000256" key="5">
    <source>
        <dbReference type="PIRNR" id="PIRNR005426"/>
    </source>
</evidence>
<dbReference type="PIRSF" id="PIRSF005426">
    <property type="entry name" value="Frp"/>
    <property type="match status" value="1"/>
</dbReference>
<reference evidence="8 9" key="1">
    <citation type="submission" date="2016-10" db="EMBL/GenBank/DDBJ databases">
        <authorList>
            <person name="de Groot N.N."/>
        </authorList>
    </citation>
    <scope>NUCLEOTIDE SEQUENCE [LARGE SCALE GENOMIC DNA]</scope>
    <source>
        <strain evidence="8 9">KPR-7B</strain>
    </source>
</reference>
<dbReference type="PANTHER" id="PTHR43425:SF2">
    <property type="entry name" value="OXYGEN-INSENSITIVE NADPH NITROREDUCTASE"/>
    <property type="match status" value="1"/>
</dbReference>
<organism evidence="8 9">
    <name type="scientific">Actinomyces ruminicola</name>
    <dbReference type="NCBI Taxonomy" id="332524"/>
    <lineage>
        <taxon>Bacteria</taxon>
        <taxon>Bacillati</taxon>
        <taxon>Actinomycetota</taxon>
        <taxon>Actinomycetes</taxon>
        <taxon>Actinomycetales</taxon>
        <taxon>Actinomycetaceae</taxon>
        <taxon>Actinomyces</taxon>
    </lineage>
</organism>
<name>A0A1G9RWL4_9ACTO</name>
<evidence type="ECO:0000256" key="1">
    <source>
        <dbReference type="ARBA" id="ARBA00008366"/>
    </source>
</evidence>
<dbReference type="SUPFAM" id="SSF55469">
    <property type="entry name" value="FMN-dependent nitroreductase-like"/>
    <property type="match status" value="1"/>
</dbReference>
<sequence>MTTASNHQPAEALAAAPTDALTTPATTSVTNATIATQMTHRTIRAYTSEPVDEDTVSTLLDVARHAATSSFQQQVTVIRVKDPAVREQLHLASGQPYVGGDRGELFVFVVDLHRNAVIRERAGASLEPLERTALFLQGVEDAVIAAQNMVVAAESLGLGTVYLGSIIGDVRRVITALCLPKRTYPILGLLVGHAAQAPQYKPRLPREIVTAVDAYPDLDAHADALAAYDAEVEQYYDLRDTNNRVDSFTTQIARALGGGPASQAPVLEVLHEQLLCLH</sequence>
<evidence type="ECO:0000313" key="8">
    <source>
        <dbReference type="EMBL" id="SDM27562.1"/>
    </source>
</evidence>
<feature type="compositionally biased region" description="Low complexity" evidence="6">
    <location>
        <begin position="9"/>
        <end position="21"/>
    </location>
</feature>
<dbReference type="EMBL" id="FNHU01000001">
    <property type="protein sequence ID" value="SDM27562.1"/>
    <property type="molecule type" value="Genomic_DNA"/>
</dbReference>
<evidence type="ECO:0000256" key="6">
    <source>
        <dbReference type="SAM" id="MobiDB-lite"/>
    </source>
</evidence>
<dbReference type="PANTHER" id="PTHR43425">
    <property type="entry name" value="OXYGEN-INSENSITIVE NADPH NITROREDUCTASE"/>
    <property type="match status" value="1"/>
</dbReference>
<gene>
    <name evidence="8" type="ORF">SAMN04487766_101182</name>
</gene>
<accession>A0A1G9RWL4</accession>
<evidence type="ECO:0000259" key="7">
    <source>
        <dbReference type="Pfam" id="PF00881"/>
    </source>
</evidence>
<keyword evidence="3 5" id="KW-0288">FMN</keyword>
<dbReference type="InterPro" id="IPR016446">
    <property type="entry name" value="Flavin_OxRdtase_Frp"/>
</dbReference>
<dbReference type="InterPro" id="IPR029479">
    <property type="entry name" value="Nitroreductase"/>
</dbReference>
<proteinExistence type="inferred from homology"/>
<dbReference type="InterPro" id="IPR000415">
    <property type="entry name" value="Nitroreductase-like"/>
</dbReference>
<feature type="domain" description="Nitroreductase" evidence="7">
    <location>
        <begin position="39"/>
        <end position="193"/>
    </location>
</feature>
<evidence type="ECO:0000256" key="2">
    <source>
        <dbReference type="ARBA" id="ARBA00022630"/>
    </source>
</evidence>
<keyword evidence="2 5" id="KW-0285">Flavoprotein</keyword>
<keyword evidence="5" id="KW-0521">NADP</keyword>
<dbReference type="AlphaFoldDB" id="A0A1G9RWL4"/>
<evidence type="ECO:0000313" key="9">
    <source>
        <dbReference type="Proteomes" id="UP000199671"/>
    </source>
</evidence>
<keyword evidence="4 5" id="KW-0560">Oxidoreductase</keyword>
<dbReference type="GO" id="GO:0016491">
    <property type="term" value="F:oxidoreductase activity"/>
    <property type="evidence" value="ECO:0007669"/>
    <property type="project" value="UniProtKB-UniRule"/>
</dbReference>
<dbReference type="Proteomes" id="UP000199671">
    <property type="component" value="Unassembled WGS sequence"/>
</dbReference>
<dbReference type="Pfam" id="PF00881">
    <property type="entry name" value="Nitroreductase"/>
    <property type="match status" value="1"/>
</dbReference>
<dbReference type="OrthoDB" id="3181400at2"/>
<feature type="region of interest" description="Disordered" evidence="6">
    <location>
        <begin position="1"/>
        <end position="21"/>
    </location>
</feature>
<evidence type="ECO:0000256" key="3">
    <source>
        <dbReference type="ARBA" id="ARBA00022643"/>
    </source>
</evidence>